<feature type="domain" description="AMP-dependent synthetase/ligase" evidence="7">
    <location>
        <begin position="92"/>
        <end position="470"/>
    </location>
</feature>
<evidence type="ECO:0000256" key="5">
    <source>
        <dbReference type="ARBA" id="ARBA00022990"/>
    </source>
</evidence>
<dbReference type="SUPFAM" id="SSF56801">
    <property type="entry name" value="Acetyl-CoA synthetase-like"/>
    <property type="match status" value="1"/>
</dbReference>
<evidence type="ECO:0000259" key="7">
    <source>
        <dbReference type="Pfam" id="PF00501"/>
    </source>
</evidence>
<gene>
    <name evidence="6" type="primary">acsA</name>
    <name evidence="10" type="ORF">AVDCRST_MAG11-3397</name>
</gene>
<dbReference type="EMBL" id="CADCTU010000738">
    <property type="protein sequence ID" value="CAA9348795.1"/>
    <property type="molecule type" value="Genomic_DNA"/>
</dbReference>
<sequence length="657" mass="72172">MTDIDVLLTETRRFAPPPEFQRAAHVSSRALYDEAASDPDAFWARMAATLEWSQPWQRVLDWQPPHARWFDGGQLNAAVNCVDRHARPGPESRRNKAAIVWEGEPGDRRTLTYWDLFVEVSKFANVLKRLGVARGDRVAIYLPLVPEAAVAMLACARIGAVHSVVFGGFSPESLRDRINDAGAKLLVTADGGYRRGQIVPLKRNADKALEECPTIENVVIVQRRPGAAADAAFATFKEGRDHFWHRLMADAPARCDPEPMEAEDNLFILYTSGTTGKPKGIVHTTAGFLTGVAATTKLVFDLREDDVFWCTADVGWVTGHSYLVYGPLANGATCVMYEGAPDWPERDRFWSIVERHGVTILYTAPTAIRAFMKWGHEHPARHDLSTLRLLGSVGEPINPEAWMWYQKHIGGGRCPIVDTWWQTETGAIAISPLPGLTETKPGSATEPLPGFAVELLDAAANPIAVGGGLLAITRPWPSMLRTIWNDDARYVETYFSKWPGRPDVYFPGDGAKRDDDGYFWILGRVDDVLNVAGHRIGTMEVESALVGHPSVAEAAVVGKAHELKGQAIAAFVTLRDGKAASGALRDELREFVAEKIGAIARPDDILFSADLPKTRSGKIMRRLLRDIAEGRALGDTTTLADPTVVAGLKEQYEAQEG</sequence>
<dbReference type="GO" id="GO:0003987">
    <property type="term" value="F:acetate-CoA ligase activity"/>
    <property type="evidence" value="ECO:0007669"/>
    <property type="project" value="UniProtKB-UniRule"/>
</dbReference>
<dbReference type="InterPro" id="IPR032387">
    <property type="entry name" value="ACAS_N"/>
</dbReference>
<dbReference type="Gene3D" id="3.30.300.30">
    <property type="match status" value="1"/>
</dbReference>
<reference evidence="10" key="1">
    <citation type="submission" date="2020-02" db="EMBL/GenBank/DDBJ databases">
        <authorList>
            <person name="Meier V. D."/>
        </authorList>
    </citation>
    <scope>NUCLEOTIDE SEQUENCE</scope>
    <source>
        <strain evidence="10">AVDCRST_MAG11</strain>
    </source>
</reference>
<protein>
    <recommendedName>
        <fullName evidence="6">Acetyl-coenzyme A synthetase</fullName>
        <shortName evidence="6">AcCoA synthetase</shortName>
        <shortName evidence="6">Acs</shortName>
        <ecNumber evidence="6">6.2.1.1</ecNumber>
    </recommendedName>
    <alternativeName>
        <fullName evidence="6">Acetate--CoA ligase</fullName>
    </alternativeName>
    <alternativeName>
        <fullName evidence="6">Acyl-activating enzyme</fullName>
    </alternativeName>
</protein>
<feature type="binding site" evidence="6">
    <location>
        <position position="509"/>
    </location>
    <ligand>
        <name>ATP</name>
        <dbReference type="ChEBI" id="CHEBI:30616"/>
    </ligand>
</feature>
<dbReference type="Gene3D" id="3.40.50.12780">
    <property type="entry name" value="N-terminal domain of ligase-like"/>
    <property type="match status" value="1"/>
</dbReference>
<evidence type="ECO:0000259" key="9">
    <source>
        <dbReference type="Pfam" id="PF16177"/>
    </source>
</evidence>
<dbReference type="NCBIfam" id="NF001208">
    <property type="entry name" value="PRK00174.1"/>
    <property type="match status" value="1"/>
</dbReference>
<dbReference type="PANTHER" id="PTHR24095:SF14">
    <property type="entry name" value="ACETYL-COENZYME A SYNTHETASE 1"/>
    <property type="match status" value="1"/>
</dbReference>
<comment type="similarity">
    <text evidence="1 6">Belongs to the ATP-dependent AMP-binding enzyme family.</text>
</comment>
<dbReference type="AlphaFoldDB" id="A0A6J4M3R0"/>
<comment type="PTM">
    <text evidence="6">Acetylated. Deacetylation by the SIR2-homolog deacetylase activates the enzyme.</text>
</comment>
<dbReference type="GO" id="GO:0019427">
    <property type="term" value="P:acetyl-CoA biosynthetic process from acetate"/>
    <property type="evidence" value="ECO:0007669"/>
    <property type="project" value="UniProtKB-UniRule"/>
</dbReference>
<dbReference type="GO" id="GO:0005829">
    <property type="term" value="C:cytosol"/>
    <property type="evidence" value="ECO:0007669"/>
    <property type="project" value="TreeGrafter"/>
</dbReference>
<feature type="modified residue" description="N6-acetyllysine" evidence="6">
    <location>
        <position position="618"/>
    </location>
</feature>
<name>A0A6J4M3R0_9BACT</name>
<dbReference type="InterPro" id="IPR045851">
    <property type="entry name" value="AMP-bd_C_sf"/>
</dbReference>
<dbReference type="EC" id="6.2.1.1" evidence="6"/>
<keyword evidence="6" id="KW-0460">Magnesium</keyword>
<dbReference type="PROSITE" id="PS00455">
    <property type="entry name" value="AMP_BINDING"/>
    <property type="match status" value="1"/>
</dbReference>
<feature type="binding site" evidence="6">
    <location>
        <begin position="194"/>
        <end position="197"/>
    </location>
    <ligand>
        <name>CoA</name>
        <dbReference type="ChEBI" id="CHEBI:57287"/>
    </ligand>
</feature>
<evidence type="ECO:0000256" key="4">
    <source>
        <dbReference type="ARBA" id="ARBA00022840"/>
    </source>
</evidence>
<feature type="binding site" evidence="6">
    <location>
        <position position="546"/>
    </location>
    <ligand>
        <name>Mg(2+)</name>
        <dbReference type="ChEBI" id="CHEBI:18420"/>
    </ligand>
</feature>
<dbReference type="NCBIfam" id="TIGR02188">
    <property type="entry name" value="Ac_CoA_lig_AcsA"/>
    <property type="match status" value="1"/>
</dbReference>
<feature type="binding site" evidence="6">
    <location>
        <position position="318"/>
    </location>
    <ligand>
        <name>CoA</name>
        <dbReference type="ChEBI" id="CHEBI:57287"/>
    </ligand>
</feature>
<keyword evidence="6" id="KW-0479">Metal-binding</keyword>
<evidence type="ECO:0000256" key="6">
    <source>
        <dbReference type="HAMAP-Rule" id="MF_01123"/>
    </source>
</evidence>
<evidence type="ECO:0000313" key="10">
    <source>
        <dbReference type="EMBL" id="CAA9348795.1"/>
    </source>
</evidence>
<dbReference type="HAMAP" id="MF_01123">
    <property type="entry name" value="Ac_CoA_synth"/>
    <property type="match status" value="1"/>
</dbReference>
<feature type="binding site" evidence="6">
    <location>
        <position position="535"/>
    </location>
    <ligand>
        <name>ATP</name>
        <dbReference type="ChEBI" id="CHEBI:30616"/>
    </ligand>
</feature>
<evidence type="ECO:0000256" key="1">
    <source>
        <dbReference type="ARBA" id="ARBA00006432"/>
    </source>
</evidence>
<dbReference type="InterPro" id="IPR025110">
    <property type="entry name" value="AMP-bd_C"/>
</dbReference>
<proteinExistence type="inferred from homology"/>
<comment type="function">
    <text evidence="6">Catalyzes the conversion of acetate into acetyl-CoA (AcCoA), an essential intermediate at the junction of anabolic and catabolic pathways. AcsA undergoes a two-step reaction. In the first half reaction, AcsA combines acetate with ATP to form acetyl-adenylate (AcAMP) intermediate. In the second half reaction, it can then transfer the acetyl group from AcAMP to the sulfhydryl group of CoA, forming the product AcCoA.</text>
</comment>
<dbReference type="PANTHER" id="PTHR24095">
    <property type="entry name" value="ACETYL-COENZYME A SYNTHETASE"/>
    <property type="match status" value="1"/>
</dbReference>
<feature type="binding site" evidence="6">
    <location>
        <begin position="394"/>
        <end position="396"/>
    </location>
    <ligand>
        <name>ATP</name>
        <dbReference type="ChEBI" id="CHEBI:30616"/>
    </ligand>
</feature>
<comment type="catalytic activity">
    <reaction evidence="6">
        <text>acetate + ATP + CoA = acetyl-CoA + AMP + diphosphate</text>
        <dbReference type="Rhea" id="RHEA:23176"/>
        <dbReference type="ChEBI" id="CHEBI:30089"/>
        <dbReference type="ChEBI" id="CHEBI:30616"/>
        <dbReference type="ChEBI" id="CHEBI:33019"/>
        <dbReference type="ChEBI" id="CHEBI:57287"/>
        <dbReference type="ChEBI" id="CHEBI:57288"/>
        <dbReference type="ChEBI" id="CHEBI:456215"/>
        <dbReference type="EC" id="6.2.1.1"/>
    </reaction>
</comment>
<keyword evidence="4 6" id="KW-0067">ATP-binding</keyword>
<dbReference type="Pfam" id="PF00501">
    <property type="entry name" value="AMP-binding"/>
    <property type="match status" value="1"/>
</dbReference>
<keyword evidence="2 6" id="KW-0436">Ligase</keyword>
<dbReference type="Pfam" id="PF13193">
    <property type="entry name" value="AMP-binding_C"/>
    <property type="match status" value="1"/>
</dbReference>
<evidence type="ECO:0000259" key="8">
    <source>
        <dbReference type="Pfam" id="PF13193"/>
    </source>
</evidence>
<dbReference type="FunFam" id="3.40.50.12780:FF:000001">
    <property type="entry name" value="Acetyl-coenzyme A synthetase"/>
    <property type="match status" value="1"/>
</dbReference>
<evidence type="ECO:0000256" key="2">
    <source>
        <dbReference type="ARBA" id="ARBA00022598"/>
    </source>
</evidence>
<keyword evidence="3 6" id="KW-0547">Nucleotide-binding</keyword>
<dbReference type="Pfam" id="PF16177">
    <property type="entry name" value="ACAS_N"/>
    <property type="match status" value="1"/>
</dbReference>
<feature type="binding site" evidence="6">
    <location>
        <position position="524"/>
    </location>
    <ligand>
        <name>ATP</name>
        <dbReference type="ChEBI" id="CHEBI:30616"/>
    </ligand>
</feature>
<feature type="binding site" evidence="6">
    <location>
        <begin position="418"/>
        <end position="423"/>
    </location>
    <ligand>
        <name>ATP</name>
        <dbReference type="ChEBI" id="CHEBI:30616"/>
    </ligand>
</feature>
<dbReference type="InterPro" id="IPR042099">
    <property type="entry name" value="ANL_N_sf"/>
</dbReference>
<feature type="binding site" evidence="6">
    <location>
        <position position="548"/>
    </location>
    <ligand>
        <name>Mg(2+)</name>
        <dbReference type="ChEBI" id="CHEBI:18420"/>
    </ligand>
</feature>
<feature type="domain" description="Acetyl-coenzyme A synthetase N-terminal" evidence="9">
    <location>
        <begin position="29"/>
        <end position="81"/>
    </location>
</feature>
<dbReference type="CDD" id="cd05966">
    <property type="entry name" value="ACS"/>
    <property type="match status" value="1"/>
</dbReference>
<comment type="cofactor">
    <cofactor evidence="6">
        <name>Mg(2+)</name>
        <dbReference type="ChEBI" id="CHEBI:18420"/>
    </cofactor>
</comment>
<comment type="caution">
    <text evidence="6">Lacks conserved residue(s) required for the propagation of feature annotation.</text>
</comment>
<dbReference type="GO" id="GO:0016208">
    <property type="term" value="F:AMP binding"/>
    <property type="evidence" value="ECO:0007669"/>
    <property type="project" value="InterPro"/>
</dbReference>
<organism evidence="10">
    <name type="scientific">uncultured Gemmatimonadaceae bacterium</name>
    <dbReference type="NCBI Taxonomy" id="246130"/>
    <lineage>
        <taxon>Bacteria</taxon>
        <taxon>Pseudomonadati</taxon>
        <taxon>Gemmatimonadota</taxon>
        <taxon>Gemmatimonadia</taxon>
        <taxon>Gemmatimonadales</taxon>
        <taxon>Gemmatimonadaceae</taxon>
        <taxon>environmental samples</taxon>
    </lineage>
</organism>
<dbReference type="InterPro" id="IPR020845">
    <property type="entry name" value="AMP-binding_CS"/>
</dbReference>
<feature type="domain" description="AMP-binding enzyme C-terminal" evidence="8">
    <location>
        <begin position="540"/>
        <end position="618"/>
    </location>
</feature>
<feature type="binding site" evidence="6">
    <location>
        <position position="551"/>
    </location>
    <ligand>
        <name>Mg(2+)</name>
        <dbReference type="ChEBI" id="CHEBI:18420"/>
    </ligand>
</feature>
<keyword evidence="5 6" id="KW-0007">Acetylation</keyword>
<dbReference type="GO" id="GO:0046872">
    <property type="term" value="F:metal ion binding"/>
    <property type="evidence" value="ECO:0007669"/>
    <property type="project" value="UniProtKB-KW"/>
</dbReference>
<dbReference type="InterPro" id="IPR000873">
    <property type="entry name" value="AMP-dep_synth/lig_dom"/>
</dbReference>
<accession>A0A6J4M3R0</accession>
<dbReference type="InterPro" id="IPR011904">
    <property type="entry name" value="Ac_CoA_lig"/>
</dbReference>
<dbReference type="GO" id="GO:0005524">
    <property type="term" value="F:ATP binding"/>
    <property type="evidence" value="ECO:0007669"/>
    <property type="project" value="UniProtKB-KW"/>
</dbReference>
<evidence type="ECO:0000256" key="3">
    <source>
        <dbReference type="ARBA" id="ARBA00022741"/>
    </source>
</evidence>